<dbReference type="InterPro" id="IPR033434">
    <property type="entry name" value="MucB/RseB_N"/>
</dbReference>
<name>X1HC80_9ZZZZ</name>
<comment type="caution">
    <text evidence="2">The sequence shown here is derived from an EMBL/GenBank/DDBJ whole genome shotgun (WGS) entry which is preliminary data.</text>
</comment>
<accession>X1HC80</accession>
<gene>
    <name evidence="2" type="ORF">S03H2_46944</name>
</gene>
<feature type="non-terminal residue" evidence="2">
    <location>
        <position position="266"/>
    </location>
</feature>
<reference evidence="2" key="1">
    <citation type="journal article" date="2014" name="Front. Microbiol.">
        <title>High frequency of phylogenetically diverse reductive dehalogenase-homologous genes in deep subseafloor sedimentary metagenomes.</title>
        <authorList>
            <person name="Kawai M."/>
            <person name="Futagami T."/>
            <person name="Toyoda A."/>
            <person name="Takaki Y."/>
            <person name="Nishi S."/>
            <person name="Hori S."/>
            <person name="Arai W."/>
            <person name="Tsubouchi T."/>
            <person name="Morono Y."/>
            <person name="Uchiyama I."/>
            <person name="Ito T."/>
            <person name="Fujiyama A."/>
            <person name="Inagaki F."/>
            <person name="Takami H."/>
        </authorList>
    </citation>
    <scope>NUCLEOTIDE SEQUENCE</scope>
    <source>
        <strain evidence="2">Expedition CK06-06</strain>
    </source>
</reference>
<feature type="domain" description="MucB/RseB N-terminal" evidence="1">
    <location>
        <begin position="84"/>
        <end position="174"/>
    </location>
</feature>
<dbReference type="AlphaFoldDB" id="X1HC80"/>
<protein>
    <recommendedName>
        <fullName evidence="1">MucB/RseB N-terminal domain-containing protein</fullName>
    </recommendedName>
</protein>
<dbReference type="Pfam" id="PF03888">
    <property type="entry name" value="MucB_RseB"/>
    <property type="match status" value="1"/>
</dbReference>
<feature type="non-terminal residue" evidence="2">
    <location>
        <position position="1"/>
    </location>
</feature>
<evidence type="ECO:0000313" key="2">
    <source>
        <dbReference type="EMBL" id="GAH67806.1"/>
    </source>
</evidence>
<proteinExistence type="predicted"/>
<organism evidence="2">
    <name type="scientific">marine sediment metagenome</name>
    <dbReference type="NCBI Taxonomy" id="412755"/>
    <lineage>
        <taxon>unclassified sequences</taxon>
        <taxon>metagenomes</taxon>
        <taxon>ecological metagenomes</taxon>
    </lineage>
</organism>
<dbReference type="Gene3D" id="2.50.20.10">
    <property type="entry name" value="Lipoprotein localisation LolA/LolB/LppX"/>
    <property type="match status" value="1"/>
</dbReference>
<dbReference type="EMBL" id="BARU01029514">
    <property type="protein sequence ID" value="GAH67806.1"/>
    <property type="molecule type" value="Genomic_DNA"/>
</dbReference>
<evidence type="ECO:0000259" key="1">
    <source>
        <dbReference type="Pfam" id="PF03888"/>
    </source>
</evidence>
<sequence length="266" mass="29635">KPRELSGEAGRELVRDIKKARAEVSLKGELTTVVRIGDRYVNAEATIQRGDGRLQLEFTAGKAKGVKIIEQGGSVWQIGPDGKAVRRLPRNPLDQMPPLGKKAVVSVARGARVLGRPTDNVAIKPHPQSAARVEIWADKQTRFPLATDRYDHEGELVSSTRYTAVDFSAPAPEQVKLPKAPSGPDRLQQAEKIDKAKAAEVLGQEPLEPKYVPEGFELQGYYVHKRRRGQAVEVRYSDGVRLLNIVQIKLPGRAEMREAWEERQRQ</sequence>